<reference evidence="1" key="1">
    <citation type="submission" date="2018-02" db="EMBL/GenBank/DDBJ databases">
        <title>Rhizophora mucronata_Transcriptome.</title>
        <authorList>
            <person name="Meera S.P."/>
            <person name="Sreeshan A."/>
            <person name="Augustine A."/>
        </authorList>
    </citation>
    <scope>NUCLEOTIDE SEQUENCE</scope>
    <source>
        <tissue evidence="1">Leaf</tissue>
    </source>
</reference>
<proteinExistence type="predicted"/>
<sequence length="30" mass="3553">MVNDGYNTSIFLEMLLYVLIMCNQHNVTFE</sequence>
<accession>A0A2P2K2T7</accession>
<dbReference type="EMBL" id="GGEC01019505">
    <property type="protein sequence ID" value="MBW99988.1"/>
    <property type="molecule type" value="Transcribed_RNA"/>
</dbReference>
<organism evidence="1">
    <name type="scientific">Rhizophora mucronata</name>
    <name type="common">Asiatic mangrove</name>
    <dbReference type="NCBI Taxonomy" id="61149"/>
    <lineage>
        <taxon>Eukaryota</taxon>
        <taxon>Viridiplantae</taxon>
        <taxon>Streptophyta</taxon>
        <taxon>Embryophyta</taxon>
        <taxon>Tracheophyta</taxon>
        <taxon>Spermatophyta</taxon>
        <taxon>Magnoliopsida</taxon>
        <taxon>eudicotyledons</taxon>
        <taxon>Gunneridae</taxon>
        <taxon>Pentapetalae</taxon>
        <taxon>rosids</taxon>
        <taxon>fabids</taxon>
        <taxon>Malpighiales</taxon>
        <taxon>Rhizophoraceae</taxon>
        <taxon>Rhizophora</taxon>
    </lineage>
</organism>
<evidence type="ECO:0000313" key="1">
    <source>
        <dbReference type="EMBL" id="MBW99988.1"/>
    </source>
</evidence>
<protein>
    <submittedName>
        <fullName evidence="1">Uncharacterized protein</fullName>
    </submittedName>
</protein>
<name>A0A2P2K2T7_RHIMU</name>
<dbReference type="AlphaFoldDB" id="A0A2P2K2T7"/>